<comment type="caution">
    <text evidence="2">The sequence shown here is derived from an EMBL/GenBank/DDBJ whole genome shotgun (WGS) entry which is preliminary data.</text>
</comment>
<keyword evidence="1" id="KW-0812">Transmembrane</keyword>
<name>A0A838XVZ7_9GAMM</name>
<evidence type="ECO:0000313" key="3">
    <source>
        <dbReference type="Proteomes" id="UP000551848"/>
    </source>
</evidence>
<keyword evidence="1" id="KW-1133">Transmembrane helix</keyword>
<sequence>MNLNNSLIKLTAFFNKLLKLLLPLIAVSLLLGIIFGPKTPFVGDVYKNVSEILIMLGEDGLLVLVSLIIILIFLKKE</sequence>
<protein>
    <submittedName>
        <fullName evidence="2">Uncharacterized protein</fullName>
    </submittedName>
</protein>
<organism evidence="2 3">
    <name type="scientific">SAR86 cluster bacterium</name>
    <dbReference type="NCBI Taxonomy" id="2030880"/>
    <lineage>
        <taxon>Bacteria</taxon>
        <taxon>Pseudomonadati</taxon>
        <taxon>Pseudomonadota</taxon>
        <taxon>Gammaproteobacteria</taxon>
        <taxon>SAR86 cluster</taxon>
    </lineage>
</organism>
<evidence type="ECO:0000313" key="2">
    <source>
        <dbReference type="EMBL" id="MBA4692774.1"/>
    </source>
</evidence>
<keyword evidence="1" id="KW-0472">Membrane</keyword>
<proteinExistence type="predicted"/>
<dbReference type="EMBL" id="JACETL010000038">
    <property type="protein sequence ID" value="MBA4692774.1"/>
    <property type="molecule type" value="Genomic_DNA"/>
</dbReference>
<reference evidence="2 3" key="1">
    <citation type="submission" date="2020-06" db="EMBL/GenBank/DDBJ databases">
        <title>Dysbiosis in marine aquaculture revealed through microbiome analysis: reverse ecology for environmental sustainability.</title>
        <authorList>
            <person name="Haro-Moreno J.M."/>
            <person name="Coutinho F.H."/>
            <person name="Zaragoza-Solas A."/>
            <person name="Picazo A."/>
            <person name="Almagro-Moreno S."/>
            <person name="Lopez-Perez M."/>
        </authorList>
    </citation>
    <scope>NUCLEOTIDE SEQUENCE [LARGE SCALE GENOMIC DNA]</scope>
    <source>
        <strain evidence="2">MCMED-G41</strain>
    </source>
</reference>
<dbReference type="AlphaFoldDB" id="A0A838XVZ7"/>
<gene>
    <name evidence="2" type="ORF">H2072_03410</name>
</gene>
<feature type="transmembrane region" description="Helical" evidence="1">
    <location>
        <begin position="20"/>
        <end position="37"/>
    </location>
</feature>
<accession>A0A838XVZ7</accession>
<dbReference type="Proteomes" id="UP000551848">
    <property type="component" value="Unassembled WGS sequence"/>
</dbReference>
<evidence type="ECO:0000256" key="1">
    <source>
        <dbReference type="SAM" id="Phobius"/>
    </source>
</evidence>
<feature type="transmembrane region" description="Helical" evidence="1">
    <location>
        <begin position="52"/>
        <end position="74"/>
    </location>
</feature>